<dbReference type="Pfam" id="PF09084">
    <property type="entry name" value="NMT1"/>
    <property type="match status" value="1"/>
</dbReference>
<dbReference type="PANTHER" id="PTHR30024:SF47">
    <property type="entry name" value="TAURINE-BINDING PERIPLASMIC PROTEIN"/>
    <property type="match status" value="1"/>
</dbReference>
<dbReference type="EMBL" id="FQVH01000001">
    <property type="protein sequence ID" value="SHE36020.1"/>
    <property type="molecule type" value="Genomic_DNA"/>
</dbReference>
<dbReference type="InterPro" id="IPR015168">
    <property type="entry name" value="SsuA/THI5"/>
</dbReference>
<dbReference type="AlphaFoldDB" id="A0A1M4SV01"/>
<name>A0A1M4SV01_9THEO</name>
<evidence type="ECO:0000256" key="1">
    <source>
        <dbReference type="ARBA" id="ARBA00004418"/>
    </source>
</evidence>
<comment type="subcellular location">
    <subcellularLocation>
        <location evidence="1">Periplasm</location>
    </subcellularLocation>
</comment>
<evidence type="ECO:0000313" key="5">
    <source>
        <dbReference type="EMBL" id="SHE36020.1"/>
    </source>
</evidence>
<gene>
    <name evidence="5" type="ORF">SAMN02746089_00135</name>
</gene>
<dbReference type="SUPFAM" id="SSF53850">
    <property type="entry name" value="Periplasmic binding protein-like II"/>
    <property type="match status" value="1"/>
</dbReference>
<reference evidence="5 6" key="1">
    <citation type="submission" date="2016-11" db="EMBL/GenBank/DDBJ databases">
        <authorList>
            <person name="Jaros S."/>
            <person name="Januszkiewicz K."/>
            <person name="Wedrychowicz H."/>
        </authorList>
    </citation>
    <scope>NUCLEOTIDE SEQUENCE [LARGE SCALE GENOMIC DNA]</scope>
    <source>
        <strain evidence="5 6">DSM 17918</strain>
    </source>
</reference>
<evidence type="ECO:0000259" key="4">
    <source>
        <dbReference type="Pfam" id="PF09084"/>
    </source>
</evidence>
<evidence type="ECO:0000313" key="6">
    <source>
        <dbReference type="Proteomes" id="UP000184088"/>
    </source>
</evidence>
<sequence length="359" mass="40259">MTLLFLLFLINHQLQLGEYYVKRGGVIMKKVLLLILSLLIIVSFTSGCSAEHRITKVNFTEVVRSIFYAPYYVAINEGFFKDEGLELNITTAQGTDKAATAVLSGSADIGLMGPEATVYILQEGRKDPLINFAQCTKRDGSFLVGKKPEPDFKWENLKGKKVIGGRPGGMPEMTLEYILKEHGIDPKKDLELITNLQFTATAGAFMRSDADYVALFEPTASLVEKEKGGYIVASIGAASHQVPYTTFNAKQSYIKQHPDIIQRFTNALYRGQRWVQSHSPKEIAQTIKSFFPDADIDLMTTVIERYKKQDTWSTTPQMKIEDFNILQDILYQAGEIKEKVDSSKLIDNTFADKAVKSIK</sequence>
<comment type="similarity">
    <text evidence="2">Belongs to the bacterial solute-binding protein SsuA/TauA family.</text>
</comment>
<accession>A0A1M4SV01</accession>
<dbReference type="STRING" id="1121256.SAMN02746089_00135"/>
<dbReference type="Gene3D" id="3.40.190.10">
    <property type="entry name" value="Periplasmic binding protein-like II"/>
    <property type="match status" value="2"/>
</dbReference>
<dbReference type="Proteomes" id="UP000184088">
    <property type="component" value="Unassembled WGS sequence"/>
</dbReference>
<keyword evidence="6" id="KW-1185">Reference proteome</keyword>
<proteinExistence type="inferred from homology"/>
<protein>
    <submittedName>
        <fullName evidence="5">NitT/TauT family transport system substrate-binding protein</fullName>
    </submittedName>
</protein>
<dbReference type="GO" id="GO:0042597">
    <property type="term" value="C:periplasmic space"/>
    <property type="evidence" value="ECO:0007669"/>
    <property type="project" value="UniProtKB-SubCell"/>
</dbReference>
<dbReference type="PANTHER" id="PTHR30024">
    <property type="entry name" value="ALIPHATIC SULFONATES-BINDING PROTEIN-RELATED"/>
    <property type="match status" value="1"/>
</dbReference>
<organism evidence="5 6">
    <name type="scientific">Caldanaerobius fijiensis DSM 17918</name>
    <dbReference type="NCBI Taxonomy" id="1121256"/>
    <lineage>
        <taxon>Bacteria</taxon>
        <taxon>Bacillati</taxon>
        <taxon>Bacillota</taxon>
        <taxon>Clostridia</taxon>
        <taxon>Thermoanaerobacterales</taxon>
        <taxon>Thermoanaerobacteraceae</taxon>
        <taxon>Caldanaerobius</taxon>
    </lineage>
</organism>
<dbReference type="CDD" id="cd01008">
    <property type="entry name" value="PBP2_NrtA_SsuA_CpmA_like"/>
    <property type="match status" value="1"/>
</dbReference>
<feature type="domain" description="SsuA/THI5-like" evidence="4">
    <location>
        <begin position="69"/>
        <end position="278"/>
    </location>
</feature>
<evidence type="ECO:0000256" key="2">
    <source>
        <dbReference type="ARBA" id="ARBA00010742"/>
    </source>
</evidence>
<keyword evidence="3" id="KW-0732">Signal</keyword>
<evidence type="ECO:0000256" key="3">
    <source>
        <dbReference type="ARBA" id="ARBA00022729"/>
    </source>
</evidence>